<dbReference type="EMBL" id="KV417578">
    <property type="protein sequence ID" value="KZP17882.1"/>
    <property type="molecule type" value="Genomic_DNA"/>
</dbReference>
<evidence type="ECO:0000313" key="1">
    <source>
        <dbReference type="EMBL" id="KZP17882.1"/>
    </source>
</evidence>
<gene>
    <name evidence="1" type="ORF">FIBSPDRAFT_956813</name>
</gene>
<protein>
    <submittedName>
        <fullName evidence="1">Uncharacterized protein</fullName>
    </submittedName>
</protein>
<reference evidence="1 2" key="1">
    <citation type="journal article" date="2016" name="Mol. Biol. Evol.">
        <title>Comparative Genomics of Early-Diverging Mushroom-Forming Fungi Provides Insights into the Origins of Lignocellulose Decay Capabilities.</title>
        <authorList>
            <person name="Nagy L.G."/>
            <person name="Riley R."/>
            <person name="Tritt A."/>
            <person name="Adam C."/>
            <person name="Daum C."/>
            <person name="Floudas D."/>
            <person name="Sun H."/>
            <person name="Yadav J.S."/>
            <person name="Pangilinan J."/>
            <person name="Larsson K.H."/>
            <person name="Matsuura K."/>
            <person name="Barry K."/>
            <person name="Labutti K."/>
            <person name="Kuo R."/>
            <person name="Ohm R.A."/>
            <person name="Bhattacharya S.S."/>
            <person name="Shirouzu T."/>
            <person name="Yoshinaga Y."/>
            <person name="Martin F.M."/>
            <person name="Grigoriev I.V."/>
            <person name="Hibbett D.S."/>
        </authorList>
    </citation>
    <scope>NUCLEOTIDE SEQUENCE [LARGE SCALE GENOMIC DNA]</scope>
    <source>
        <strain evidence="1 2">CBS 109695</strain>
    </source>
</reference>
<dbReference type="AlphaFoldDB" id="A0A166GIV6"/>
<dbReference type="OrthoDB" id="10593809at2759"/>
<keyword evidence="2" id="KW-1185">Reference proteome</keyword>
<organism evidence="1 2">
    <name type="scientific">Athelia psychrophila</name>
    <dbReference type="NCBI Taxonomy" id="1759441"/>
    <lineage>
        <taxon>Eukaryota</taxon>
        <taxon>Fungi</taxon>
        <taxon>Dikarya</taxon>
        <taxon>Basidiomycota</taxon>
        <taxon>Agaricomycotina</taxon>
        <taxon>Agaricomycetes</taxon>
        <taxon>Agaricomycetidae</taxon>
        <taxon>Atheliales</taxon>
        <taxon>Atheliaceae</taxon>
        <taxon>Athelia</taxon>
    </lineage>
</organism>
<evidence type="ECO:0000313" key="2">
    <source>
        <dbReference type="Proteomes" id="UP000076532"/>
    </source>
</evidence>
<name>A0A166GIV6_9AGAM</name>
<dbReference type="Proteomes" id="UP000076532">
    <property type="component" value="Unassembled WGS sequence"/>
</dbReference>
<accession>A0A166GIV6</accession>
<proteinExistence type="predicted"/>
<sequence>MQIIDQTDSPTTSQCKLDDKSYHETLALIRGIEAAGGEAGFVEWATRSGYPAPSHTLALAPATSTTKPSDPSPISIRVTMGTLALHTFVRCRIPGWHGAGGAWGVGLAAFACTGTLDIDTALTGKLYVEKFTAATVAVRVVAAGEGSATALLVFADEAGHTVGSAVLSGLGIGAAVGFTGKFSWSEDQEEKILAPLT</sequence>